<evidence type="ECO:0000259" key="17">
    <source>
        <dbReference type="PROSITE" id="PS50886"/>
    </source>
</evidence>
<comment type="function">
    <text evidence="1 16">Is required not only for elongation of protein synthesis but also for the initiation of all mRNA translation through initiator tRNA(fMet) aminoacylation.</text>
</comment>
<organism evidence="18 19">
    <name type="scientific">Pedobacter hiemivivus</name>
    <dbReference type="NCBI Taxonomy" id="2530454"/>
    <lineage>
        <taxon>Bacteria</taxon>
        <taxon>Pseudomonadati</taxon>
        <taxon>Bacteroidota</taxon>
        <taxon>Sphingobacteriia</taxon>
        <taxon>Sphingobacteriales</taxon>
        <taxon>Sphingobacteriaceae</taxon>
        <taxon>Pedobacter</taxon>
    </lineage>
</organism>
<dbReference type="PANTHER" id="PTHR45765:SF1">
    <property type="entry name" value="METHIONINE--TRNA LIGASE, CYTOPLASMIC"/>
    <property type="match status" value="1"/>
</dbReference>
<evidence type="ECO:0000256" key="10">
    <source>
        <dbReference type="ARBA" id="ARBA00022833"/>
    </source>
</evidence>
<dbReference type="Gene3D" id="2.20.28.20">
    <property type="entry name" value="Methionyl-tRNA synthetase, Zn-domain"/>
    <property type="match status" value="1"/>
</dbReference>
<evidence type="ECO:0000256" key="3">
    <source>
        <dbReference type="ARBA" id="ARBA00008258"/>
    </source>
</evidence>
<feature type="short sequence motif" description="'HIGH' region" evidence="16">
    <location>
        <begin position="16"/>
        <end position="26"/>
    </location>
</feature>
<evidence type="ECO:0000256" key="16">
    <source>
        <dbReference type="HAMAP-Rule" id="MF_00098"/>
    </source>
</evidence>
<evidence type="ECO:0000256" key="5">
    <source>
        <dbReference type="ARBA" id="ARBA00022490"/>
    </source>
</evidence>
<sequence>MDNSKIKRYTVTAALPYTNGPVHIGHLAGVYLPADTYVRYLRSNKRDVKFICGSDENGVPITLKAKKEGVSPQVVVDKYHKIIGDSFKEFGVSFDIYHRTSSLMHHQTASDFFETLYKKGVFTEEITEQYFDEKAQTFLADRYITGTCPKCGNENAYGDQCESCGSTLNATDLINPKSTLSGEPPVRKETKNWFLPLDKYEDQLRTYIESHKEWKPNVSGQCQSWLNSGLQPRAMTRDLDWGVKVPVKDAEGKVLYVWFDAPIGYISATKELFDYARLDVWNPKAEEYYINQTHMEKGSWEEYWKDDETKLVHFIGKDNIVFHCIIFPAMLMAHGDYILADNVPANEFLNLEGQKISTSKNWAVWLNEYLEEFKDKQDVLRYVLTATAPETKDNDFTWKDFQARNNNELVAVFGNFINRVVVLTHKYFAGKVPTCMTILPEDQAVIDELATFPAKISASIENYRFREALGEVMNVARLGNKYLADTEPWKVIKTDEDRVRTILFISLQIAANLEILIEPFLPFTADKLMKMLNYGGHTWEAAGQIDLLHRGHQLNEPVLLFEKIEDDAVQAQIDKLNRSKADNDAASVVIAPAKENIQFEDFTSVDIRVATIIAAEKVEKTKKLLKLTLNTGIDQRTVVSGIAEYYKPEDIIGQQVSLVVNLAPREIKGIVSQGMILMSEDTDGKLAFVAPTVKHQNGSVIK</sequence>
<evidence type="ECO:0000256" key="7">
    <source>
        <dbReference type="ARBA" id="ARBA00022598"/>
    </source>
</evidence>
<feature type="domain" description="TRNA-binding" evidence="17">
    <location>
        <begin position="601"/>
        <end position="702"/>
    </location>
</feature>
<name>A0A4R0N9M8_9SPHI</name>
<dbReference type="SUPFAM" id="SSF50249">
    <property type="entry name" value="Nucleic acid-binding proteins"/>
    <property type="match status" value="1"/>
</dbReference>
<dbReference type="NCBIfam" id="NF001100">
    <property type="entry name" value="PRK00133.1"/>
    <property type="match status" value="1"/>
</dbReference>
<keyword evidence="19" id="KW-1185">Reference proteome</keyword>
<dbReference type="PRINTS" id="PR01041">
    <property type="entry name" value="TRNASYNTHMET"/>
</dbReference>
<keyword evidence="7 16" id="KW-0436">Ligase</keyword>
<dbReference type="InterPro" id="IPR023458">
    <property type="entry name" value="Met-tRNA_ligase_1"/>
</dbReference>
<accession>A0A4R0N9M8</accession>
<keyword evidence="5 16" id="KW-0963">Cytoplasm</keyword>
<evidence type="ECO:0000256" key="14">
    <source>
        <dbReference type="ARBA" id="ARBA00023146"/>
    </source>
</evidence>
<dbReference type="RefSeq" id="WP_131610102.1">
    <property type="nucleotide sequence ID" value="NZ_SJSM01000010.1"/>
</dbReference>
<dbReference type="PROSITE" id="PS50886">
    <property type="entry name" value="TRBD"/>
    <property type="match status" value="1"/>
</dbReference>
<keyword evidence="6 16" id="KW-0820">tRNA-binding</keyword>
<feature type="short sequence motif" description="'KMSKS' region" evidence="16">
    <location>
        <begin position="355"/>
        <end position="359"/>
    </location>
</feature>
<dbReference type="NCBIfam" id="TIGR00398">
    <property type="entry name" value="metG"/>
    <property type="match status" value="1"/>
</dbReference>
<comment type="caution">
    <text evidence="18">The sequence shown here is derived from an EMBL/GenBank/DDBJ whole genome shotgun (WGS) entry which is preliminary data.</text>
</comment>
<dbReference type="Gene3D" id="2.40.50.140">
    <property type="entry name" value="Nucleic acid-binding proteins"/>
    <property type="match status" value="1"/>
</dbReference>
<evidence type="ECO:0000256" key="6">
    <source>
        <dbReference type="ARBA" id="ARBA00022555"/>
    </source>
</evidence>
<feature type="binding site" evidence="16">
    <location>
        <position position="148"/>
    </location>
    <ligand>
        <name>Zn(2+)</name>
        <dbReference type="ChEBI" id="CHEBI:29105"/>
    </ligand>
</feature>
<dbReference type="EMBL" id="SJSM01000010">
    <property type="protein sequence ID" value="TCC94954.1"/>
    <property type="molecule type" value="Genomic_DNA"/>
</dbReference>
<evidence type="ECO:0000256" key="15">
    <source>
        <dbReference type="ARBA" id="ARBA00047364"/>
    </source>
</evidence>
<dbReference type="Gene3D" id="3.40.50.620">
    <property type="entry name" value="HUPs"/>
    <property type="match status" value="1"/>
</dbReference>
<dbReference type="InterPro" id="IPR014729">
    <property type="entry name" value="Rossmann-like_a/b/a_fold"/>
</dbReference>
<dbReference type="GO" id="GO:0000049">
    <property type="term" value="F:tRNA binding"/>
    <property type="evidence" value="ECO:0007669"/>
    <property type="project" value="UniProtKB-UniRule"/>
</dbReference>
<evidence type="ECO:0000256" key="4">
    <source>
        <dbReference type="ARBA" id="ARBA00011738"/>
    </source>
</evidence>
<dbReference type="Pfam" id="PF19303">
    <property type="entry name" value="Anticodon_3"/>
    <property type="match status" value="1"/>
</dbReference>
<dbReference type="InterPro" id="IPR009080">
    <property type="entry name" value="tRNAsynth_Ia_anticodon-bd"/>
</dbReference>
<dbReference type="HAMAP" id="MF_00098">
    <property type="entry name" value="Met_tRNA_synth_type1"/>
    <property type="match status" value="1"/>
</dbReference>
<proteinExistence type="inferred from homology"/>
<evidence type="ECO:0000313" key="19">
    <source>
        <dbReference type="Proteomes" id="UP000291117"/>
    </source>
</evidence>
<feature type="binding site" evidence="16">
    <location>
        <position position="358"/>
    </location>
    <ligand>
        <name>ATP</name>
        <dbReference type="ChEBI" id="CHEBI:30616"/>
    </ligand>
</feature>
<evidence type="ECO:0000256" key="12">
    <source>
        <dbReference type="ARBA" id="ARBA00022884"/>
    </source>
</evidence>
<keyword evidence="12 16" id="KW-0694">RNA-binding</keyword>
<dbReference type="SUPFAM" id="SSF47323">
    <property type="entry name" value="Anticodon-binding domain of a subclass of class I aminoacyl-tRNA synthetases"/>
    <property type="match status" value="1"/>
</dbReference>
<dbReference type="AlphaFoldDB" id="A0A4R0N9M8"/>
<evidence type="ECO:0000256" key="8">
    <source>
        <dbReference type="ARBA" id="ARBA00022723"/>
    </source>
</evidence>
<dbReference type="SUPFAM" id="SSF52374">
    <property type="entry name" value="Nucleotidylyl transferase"/>
    <property type="match status" value="1"/>
</dbReference>
<feature type="binding site" evidence="16">
    <location>
        <position position="161"/>
    </location>
    <ligand>
        <name>Zn(2+)</name>
        <dbReference type="ChEBI" id="CHEBI:29105"/>
    </ligand>
</feature>
<feature type="binding site" evidence="16">
    <location>
        <position position="164"/>
    </location>
    <ligand>
        <name>Zn(2+)</name>
        <dbReference type="ChEBI" id="CHEBI:29105"/>
    </ligand>
</feature>
<dbReference type="CDD" id="cd00814">
    <property type="entry name" value="MetRS_core"/>
    <property type="match status" value="1"/>
</dbReference>
<evidence type="ECO:0000256" key="9">
    <source>
        <dbReference type="ARBA" id="ARBA00022741"/>
    </source>
</evidence>
<evidence type="ECO:0000256" key="13">
    <source>
        <dbReference type="ARBA" id="ARBA00022917"/>
    </source>
</evidence>
<dbReference type="PANTHER" id="PTHR45765">
    <property type="entry name" value="METHIONINE--TRNA LIGASE"/>
    <property type="match status" value="1"/>
</dbReference>
<comment type="subcellular location">
    <subcellularLocation>
        <location evidence="2 16">Cytoplasm</location>
    </subcellularLocation>
</comment>
<dbReference type="Gene3D" id="1.10.730.10">
    <property type="entry name" value="Isoleucyl-tRNA Synthetase, Domain 1"/>
    <property type="match status" value="1"/>
</dbReference>
<dbReference type="InterPro" id="IPR033911">
    <property type="entry name" value="MetRS_core"/>
</dbReference>
<dbReference type="InterPro" id="IPR001412">
    <property type="entry name" value="aa-tRNA-synth_I_CS"/>
</dbReference>
<evidence type="ECO:0000256" key="1">
    <source>
        <dbReference type="ARBA" id="ARBA00003314"/>
    </source>
</evidence>
<dbReference type="SUPFAM" id="SSF57770">
    <property type="entry name" value="Methionyl-tRNA synthetase (MetRS), Zn-domain"/>
    <property type="match status" value="1"/>
</dbReference>
<dbReference type="Pfam" id="PF01588">
    <property type="entry name" value="tRNA_bind"/>
    <property type="match status" value="1"/>
</dbReference>
<dbReference type="InterPro" id="IPR002547">
    <property type="entry name" value="tRNA-bd_dom"/>
</dbReference>
<dbReference type="GO" id="GO:0046872">
    <property type="term" value="F:metal ion binding"/>
    <property type="evidence" value="ECO:0007669"/>
    <property type="project" value="UniProtKB-KW"/>
</dbReference>
<dbReference type="GO" id="GO:0006431">
    <property type="term" value="P:methionyl-tRNA aminoacylation"/>
    <property type="evidence" value="ECO:0007669"/>
    <property type="project" value="UniProtKB-UniRule"/>
</dbReference>
<dbReference type="CDD" id="cd07957">
    <property type="entry name" value="Anticodon_Ia_Met"/>
    <property type="match status" value="1"/>
</dbReference>
<dbReference type="NCBIfam" id="TIGR00399">
    <property type="entry name" value="metG_C_term"/>
    <property type="match status" value="1"/>
</dbReference>
<gene>
    <name evidence="16" type="primary">metG</name>
    <name evidence="18" type="ORF">EZ444_15705</name>
</gene>
<dbReference type="GO" id="GO:0005524">
    <property type="term" value="F:ATP binding"/>
    <property type="evidence" value="ECO:0007669"/>
    <property type="project" value="UniProtKB-UniRule"/>
</dbReference>
<dbReference type="InterPro" id="IPR014758">
    <property type="entry name" value="Met-tRNA_synth"/>
</dbReference>
<dbReference type="Proteomes" id="UP000291117">
    <property type="component" value="Unassembled WGS sequence"/>
</dbReference>
<dbReference type="FunFam" id="2.20.28.20:FF:000001">
    <property type="entry name" value="Methionine--tRNA ligase"/>
    <property type="match status" value="1"/>
</dbReference>
<comment type="catalytic activity">
    <reaction evidence="15 16">
        <text>tRNA(Met) + L-methionine + ATP = L-methionyl-tRNA(Met) + AMP + diphosphate</text>
        <dbReference type="Rhea" id="RHEA:13481"/>
        <dbReference type="Rhea" id="RHEA-COMP:9667"/>
        <dbReference type="Rhea" id="RHEA-COMP:9698"/>
        <dbReference type="ChEBI" id="CHEBI:30616"/>
        <dbReference type="ChEBI" id="CHEBI:33019"/>
        <dbReference type="ChEBI" id="CHEBI:57844"/>
        <dbReference type="ChEBI" id="CHEBI:78442"/>
        <dbReference type="ChEBI" id="CHEBI:78530"/>
        <dbReference type="ChEBI" id="CHEBI:456215"/>
        <dbReference type="EC" id="6.1.1.10"/>
    </reaction>
</comment>
<dbReference type="PROSITE" id="PS00178">
    <property type="entry name" value="AA_TRNA_LIGASE_I"/>
    <property type="match status" value="1"/>
</dbReference>
<dbReference type="GO" id="GO:0005829">
    <property type="term" value="C:cytosol"/>
    <property type="evidence" value="ECO:0007669"/>
    <property type="project" value="TreeGrafter"/>
</dbReference>
<keyword evidence="13 16" id="KW-0648">Protein biosynthesis</keyword>
<evidence type="ECO:0000256" key="2">
    <source>
        <dbReference type="ARBA" id="ARBA00004496"/>
    </source>
</evidence>
<dbReference type="InterPro" id="IPR041872">
    <property type="entry name" value="Anticodon_Met"/>
</dbReference>
<reference evidence="18 19" key="1">
    <citation type="submission" date="2019-02" db="EMBL/GenBank/DDBJ databases">
        <title>Pedobacter sp. RP-3-8 sp. nov., isolated from Arctic soil.</title>
        <authorList>
            <person name="Dahal R.H."/>
        </authorList>
    </citation>
    <scope>NUCLEOTIDE SEQUENCE [LARGE SCALE GENOMIC DNA]</scope>
    <source>
        <strain evidence="18 19">RP-3-8</strain>
    </source>
</reference>
<dbReference type="GO" id="GO:0004825">
    <property type="term" value="F:methionine-tRNA ligase activity"/>
    <property type="evidence" value="ECO:0007669"/>
    <property type="project" value="UniProtKB-UniRule"/>
</dbReference>
<evidence type="ECO:0000313" key="18">
    <source>
        <dbReference type="EMBL" id="TCC94954.1"/>
    </source>
</evidence>
<keyword evidence="9 16" id="KW-0547">Nucleotide-binding</keyword>
<protein>
    <recommendedName>
        <fullName evidence="16">Methionine--tRNA ligase</fullName>
        <ecNumber evidence="16">6.1.1.10</ecNumber>
    </recommendedName>
    <alternativeName>
        <fullName evidence="16">Methionyl-tRNA synthetase</fullName>
        <shortName evidence="16">MetRS</shortName>
    </alternativeName>
</protein>
<dbReference type="EC" id="6.1.1.10" evidence="16"/>
<dbReference type="FunFam" id="2.40.50.140:FF:000042">
    <property type="entry name" value="Methionine--tRNA ligase"/>
    <property type="match status" value="1"/>
</dbReference>
<dbReference type="InterPro" id="IPR004495">
    <property type="entry name" value="Met-tRNA-synth_bsu_C"/>
</dbReference>
<evidence type="ECO:0000256" key="11">
    <source>
        <dbReference type="ARBA" id="ARBA00022840"/>
    </source>
</evidence>
<feature type="binding site" evidence="16">
    <location>
        <position position="151"/>
    </location>
    <ligand>
        <name>Zn(2+)</name>
        <dbReference type="ChEBI" id="CHEBI:29105"/>
    </ligand>
</feature>
<dbReference type="OrthoDB" id="9810191at2"/>
<dbReference type="InterPro" id="IPR015413">
    <property type="entry name" value="Methionyl/Leucyl_tRNA_Synth"/>
</dbReference>
<dbReference type="InterPro" id="IPR012340">
    <property type="entry name" value="NA-bd_OB-fold"/>
</dbReference>
<keyword evidence="8 16" id="KW-0479">Metal-binding</keyword>
<keyword evidence="14 16" id="KW-0030">Aminoacyl-tRNA synthetase</keyword>
<keyword evidence="10 16" id="KW-0862">Zinc</keyword>
<dbReference type="Pfam" id="PF09334">
    <property type="entry name" value="tRNA-synt_1g"/>
    <property type="match status" value="1"/>
</dbReference>
<comment type="cofactor">
    <cofactor evidence="16">
        <name>Zn(2+)</name>
        <dbReference type="ChEBI" id="CHEBI:29105"/>
    </cofactor>
    <text evidence="16">Binds 1 zinc ion per subunit.</text>
</comment>
<keyword evidence="11 16" id="KW-0067">ATP-binding</keyword>
<comment type="subunit">
    <text evidence="4 16">Homodimer.</text>
</comment>
<comment type="similarity">
    <text evidence="3 16">Belongs to the class-I aminoacyl-tRNA synthetase family. MetG type 1 subfamily.</text>
</comment>
<dbReference type="InterPro" id="IPR029038">
    <property type="entry name" value="MetRS_Zn"/>
</dbReference>